<dbReference type="EMBL" id="BQKE01000002">
    <property type="protein sequence ID" value="GJM62486.1"/>
    <property type="molecule type" value="Genomic_DNA"/>
</dbReference>
<comment type="caution">
    <text evidence="1">The sequence shown here is derived from an EMBL/GenBank/DDBJ whole genome shotgun (WGS) entry which is preliminary data.</text>
</comment>
<gene>
    <name evidence="1" type="ORF">PEDI_30380</name>
</gene>
<reference evidence="1 2" key="1">
    <citation type="submission" date="2021-12" db="EMBL/GenBank/DDBJ databases">
        <title>Genome sequencing of bacteria with rrn-lacking chromosome and rrn-plasmid.</title>
        <authorList>
            <person name="Anda M."/>
            <person name="Iwasaki W."/>
        </authorList>
    </citation>
    <scope>NUCLEOTIDE SEQUENCE [LARGE SCALE GENOMIC DNA]</scope>
    <source>
        <strain evidence="1 2">NBRC 15940</strain>
    </source>
</reference>
<sequence>MKINTLLFSFFFSLQGLMAQIPTDSILQAILEEADLLYRHEMAAWHGTDMVLGNPSLAANFGGYLISQEGEDMQSIILDQSQQNCIATNRFSKATPEQAQIISEEERPISLSELKRVVAQSLMIKQMEEHLEDFFIPEGFSVNIACLQKDFGYRFFILMGTHQEGIIPFGNDYQIDTENNGNLLSWRKLHQSLTPTPLPSGLADMEITEAMHSHLHENPLITTTDIATFRLYAPFTALKRFTVYSPAIKCSFTYELDRNRITTKQMLDL</sequence>
<dbReference type="Proteomes" id="UP001310022">
    <property type="component" value="Unassembled WGS sequence"/>
</dbReference>
<proteinExistence type="predicted"/>
<protein>
    <submittedName>
        <fullName evidence="1">Uncharacterized protein</fullName>
    </submittedName>
</protein>
<dbReference type="RefSeq" id="WP_338237766.1">
    <property type="nucleotide sequence ID" value="NZ_BQKE01000002.1"/>
</dbReference>
<name>A0AAN5AMK6_9BACT</name>
<evidence type="ECO:0000313" key="1">
    <source>
        <dbReference type="EMBL" id="GJM62486.1"/>
    </source>
</evidence>
<organism evidence="1 2">
    <name type="scientific">Persicobacter diffluens</name>
    <dbReference type="NCBI Taxonomy" id="981"/>
    <lineage>
        <taxon>Bacteria</taxon>
        <taxon>Pseudomonadati</taxon>
        <taxon>Bacteroidota</taxon>
        <taxon>Cytophagia</taxon>
        <taxon>Cytophagales</taxon>
        <taxon>Persicobacteraceae</taxon>
        <taxon>Persicobacter</taxon>
    </lineage>
</organism>
<evidence type="ECO:0000313" key="2">
    <source>
        <dbReference type="Proteomes" id="UP001310022"/>
    </source>
</evidence>
<keyword evidence="2" id="KW-1185">Reference proteome</keyword>
<dbReference type="AlphaFoldDB" id="A0AAN5AMK6"/>
<accession>A0AAN5AMK6</accession>